<feature type="binding site" evidence="18">
    <location>
        <position position="419"/>
    </location>
    <ligand>
        <name>thiamine diphosphate</name>
        <dbReference type="ChEBI" id="CHEBI:58937"/>
    </ligand>
</feature>
<keyword evidence="9 21" id="KW-0808">Transferase</keyword>
<dbReference type="InterPro" id="IPR029061">
    <property type="entry name" value="THDP-binding"/>
</dbReference>
<dbReference type="SUPFAM" id="SSF52518">
    <property type="entry name" value="Thiamin diphosphate-binding fold (THDP-binding)"/>
    <property type="match status" value="2"/>
</dbReference>
<comment type="subunit">
    <text evidence="6 21">Homodimer.</text>
</comment>
<dbReference type="STRING" id="222136.BBW65_01340"/>
<evidence type="ECO:0000256" key="5">
    <source>
        <dbReference type="ARBA" id="ARBA00007131"/>
    </source>
</evidence>
<dbReference type="PANTHER" id="PTHR43522:SF2">
    <property type="entry name" value="TRANSKETOLASE 1-RELATED"/>
    <property type="match status" value="1"/>
</dbReference>
<evidence type="ECO:0000313" key="24">
    <source>
        <dbReference type="Proteomes" id="UP000092884"/>
    </source>
</evidence>
<dbReference type="PROSITE" id="PS00802">
    <property type="entry name" value="TRANSKETOLASE_2"/>
    <property type="match status" value="1"/>
</dbReference>
<keyword evidence="12 19" id="KW-0460">Magnesium</keyword>
<comment type="similarity">
    <text evidence="5 21">Belongs to the transketolase family.</text>
</comment>
<dbReference type="PANTHER" id="PTHR43522">
    <property type="entry name" value="TRANSKETOLASE"/>
    <property type="match status" value="1"/>
</dbReference>
<feature type="binding site" evidence="19">
    <location>
        <position position="184"/>
    </location>
    <ligand>
        <name>Mg(2+)</name>
        <dbReference type="ChEBI" id="CHEBI:18420"/>
    </ligand>
</feature>
<evidence type="ECO:0000256" key="7">
    <source>
        <dbReference type="ARBA" id="ARBA00013152"/>
    </source>
</evidence>
<feature type="binding site" evidence="17">
    <location>
        <position position="258"/>
    </location>
    <ligand>
        <name>substrate</name>
    </ligand>
</feature>
<feature type="binding site" evidence="17">
    <location>
        <position position="501"/>
    </location>
    <ligand>
        <name>substrate</name>
    </ligand>
</feature>
<dbReference type="Proteomes" id="UP000092884">
    <property type="component" value="Chromosome"/>
</dbReference>
<dbReference type="InterPro" id="IPR005475">
    <property type="entry name" value="Transketolase-like_Pyr-bd"/>
</dbReference>
<evidence type="ECO:0000256" key="20">
    <source>
        <dbReference type="PIRSR" id="PIRSR605478-5"/>
    </source>
</evidence>
<name>A0A1B1U447_9HELI</name>
<dbReference type="GO" id="GO:0004802">
    <property type="term" value="F:transketolase activity"/>
    <property type="evidence" value="ECO:0007669"/>
    <property type="project" value="UniProtKB-UniRule"/>
</dbReference>
<feature type="binding site" evidence="18">
    <location>
        <position position="184"/>
    </location>
    <ligand>
        <name>thiamine diphosphate</name>
        <dbReference type="ChEBI" id="CHEBI:58937"/>
    </ligand>
</feature>
<evidence type="ECO:0000256" key="10">
    <source>
        <dbReference type="ARBA" id="ARBA00022723"/>
    </source>
</evidence>
<feature type="binding site" evidence="17">
    <location>
        <position position="455"/>
    </location>
    <ligand>
        <name>substrate</name>
    </ligand>
</feature>
<dbReference type="AlphaFoldDB" id="A0A1B1U447"/>
<dbReference type="InterPro" id="IPR009014">
    <property type="entry name" value="Transketo_C/PFOR_II"/>
</dbReference>
<dbReference type="OrthoDB" id="8732661at2"/>
<evidence type="ECO:0000256" key="19">
    <source>
        <dbReference type="PIRSR" id="PIRSR605478-4"/>
    </source>
</evidence>
<comment type="cofactor">
    <cofactor evidence="1">
        <name>Ca(2+)</name>
        <dbReference type="ChEBI" id="CHEBI:29108"/>
    </cofactor>
</comment>
<dbReference type="SMART" id="SM00861">
    <property type="entry name" value="Transket_pyr"/>
    <property type="match status" value="1"/>
</dbReference>
<comment type="cofactor">
    <cofactor evidence="19">
        <name>Mg(2+)</name>
        <dbReference type="ChEBI" id="CHEBI:18420"/>
    </cofactor>
    <text evidence="19">Binds 1 Mg(2+) ion per subunit. Can also utilize other divalent metal cations, such as Ca(2+), Mn(2+) and Co(2+).</text>
</comment>
<dbReference type="EC" id="2.2.1.1" evidence="7 15"/>
<dbReference type="InterPro" id="IPR005478">
    <property type="entry name" value="Transketolase_bac-like"/>
</dbReference>
<dbReference type="NCBIfam" id="TIGR00232">
    <property type="entry name" value="tktlase_bact"/>
    <property type="match status" value="1"/>
</dbReference>
<dbReference type="GO" id="GO:0046872">
    <property type="term" value="F:metal ion binding"/>
    <property type="evidence" value="ECO:0007669"/>
    <property type="project" value="UniProtKB-KW"/>
</dbReference>
<dbReference type="Pfam" id="PF00456">
    <property type="entry name" value="Transketolase_N"/>
    <property type="match status" value="1"/>
</dbReference>
<dbReference type="Pfam" id="PF22613">
    <property type="entry name" value="Transketolase_C_1"/>
    <property type="match status" value="1"/>
</dbReference>
<dbReference type="InterPro" id="IPR055152">
    <property type="entry name" value="Transketolase-like_C_2"/>
</dbReference>
<keyword evidence="10 19" id="KW-0479">Metal-binding</keyword>
<dbReference type="CDD" id="cd02012">
    <property type="entry name" value="TPP_TK"/>
    <property type="match status" value="1"/>
</dbReference>
<evidence type="ECO:0000256" key="1">
    <source>
        <dbReference type="ARBA" id="ARBA00001913"/>
    </source>
</evidence>
<comment type="cofactor">
    <cofactor evidence="21">
        <name>Mg(2+)</name>
        <dbReference type="ChEBI" id="CHEBI:18420"/>
    </cofactor>
    <cofactor evidence="21">
        <name>Ca(2+)</name>
        <dbReference type="ChEBI" id="CHEBI:29108"/>
    </cofactor>
    <cofactor evidence="21">
        <name>Mn(2+)</name>
        <dbReference type="ChEBI" id="CHEBI:29035"/>
    </cofactor>
    <cofactor evidence="21">
        <name>Co(2+)</name>
        <dbReference type="ChEBI" id="CHEBI:48828"/>
    </cofactor>
    <text evidence="21">Binds 1 Mg(2+) ion per subunit. Can also utilize other divalent metal cations, such as Ca(2+), Mn(2+) and Co(2+).</text>
</comment>
<feature type="binding site" evidence="17">
    <location>
        <position position="443"/>
    </location>
    <ligand>
        <name>substrate</name>
    </ligand>
</feature>
<feature type="binding site" evidence="18">
    <location>
        <position position="258"/>
    </location>
    <ligand>
        <name>thiamine diphosphate</name>
        <dbReference type="ChEBI" id="CHEBI:58937"/>
    </ligand>
</feature>
<dbReference type="CDD" id="cd07033">
    <property type="entry name" value="TPP_PYR_DXS_TK_like"/>
    <property type="match status" value="1"/>
</dbReference>
<evidence type="ECO:0000256" key="2">
    <source>
        <dbReference type="ARBA" id="ARBA00001936"/>
    </source>
</evidence>
<evidence type="ECO:0000256" key="8">
    <source>
        <dbReference type="ARBA" id="ARBA00016662"/>
    </source>
</evidence>
<evidence type="ECO:0000256" key="16">
    <source>
        <dbReference type="PIRSR" id="PIRSR605478-1"/>
    </source>
</evidence>
<evidence type="ECO:0000256" key="4">
    <source>
        <dbReference type="ARBA" id="ARBA00002931"/>
    </source>
</evidence>
<dbReference type="GO" id="GO:0005829">
    <property type="term" value="C:cytosol"/>
    <property type="evidence" value="ECO:0007669"/>
    <property type="project" value="TreeGrafter"/>
</dbReference>
<feature type="binding site" evidence="17">
    <location>
        <position position="370"/>
    </location>
    <ligand>
        <name>substrate</name>
    </ligand>
</feature>
<feature type="binding site" evidence="19">
    <location>
        <position position="154"/>
    </location>
    <ligand>
        <name>Mg(2+)</name>
        <dbReference type="ChEBI" id="CHEBI:18420"/>
    </ligand>
</feature>
<reference evidence="24" key="1">
    <citation type="submission" date="2016-07" db="EMBL/GenBank/DDBJ databases">
        <authorList>
            <person name="Florea S."/>
            <person name="Webb J.S."/>
            <person name="Jaromczyk J."/>
            <person name="Schardl C.L."/>
        </authorList>
    </citation>
    <scope>NUCLEOTIDE SEQUENCE [LARGE SCALE GENOMIC DNA]</scope>
    <source>
        <strain evidence="24">MIT 01-6242</strain>
    </source>
</reference>
<dbReference type="PROSITE" id="PS00801">
    <property type="entry name" value="TRANSKETOLASE_1"/>
    <property type="match status" value="1"/>
</dbReference>
<sequence>MLDKKLQIKMANTLRVLCAEMVQKANSGHPGAPMGLADLAVVLSQHINVDPTHSQWLNRDRLVFSGGHCSALVYSLLHLWGFDVTLEDLQSFRQLGSKTPGHPEFGHTHGVEITTGPLGQGVANAVGFAMASKYAQNILGKEVINHFVFCLCGDGDLQEGISYEACSLAGHHQLDNLILIYDSNAITIEGDTQIAMSENVKMRFEAQGFEVLECDGYCFDSLNQTFDKAKSSKQPTLIIAHTIIGKNAHTLEGSHKTHGSPLGAEVLAQSKQNMGFDSEQSFQISQEVLESFRQTMHRGIAMYQQWETTISQDTQAKIQELQNPDLSAIEYPTFQEGTQIATRVSNGEILNAIAKKHQGFLGGSADLGPSNNTLLKNEGDFPNGRNLHFGIREHAMGAICNGIANYGLFLPYCATFFVFSDYMSASVRVASIMKSQVWYIWTHDSIGVGEDGATHQPIEQLTHFRAMPNLYVFRPADANENLACVKVALTLKAPSAFVLSRQNLEVLPSTNQDRVAKGGYALCECENPDVILVATGSEVKCALESAKILENEGKRVRVVSMPSLELFREQSQEYQDSVLSNRDRTIAIEASRGLEWYEYANQVVGMQSFGASGKGNELFEHFGINVKTTLEVARKICQ</sequence>
<feature type="binding site" evidence="17">
    <location>
        <position position="343"/>
    </location>
    <ligand>
        <name>substrate</name>
    </ligand>
</feature>
<evidence type="ECO:0000256" key="17">
    <source>
        <dbReference type="PIRSR" id="PIRSR605478-2"/>
    </source>
</evidence>
<protein>
    <recommendedName>
        <fullName evidence="8 15">Transketolase</fullName>
        <ecNumber evidence="7 15">2.2.1.1</ecNumber>
    </recommendedName>
</protein>
<keyword evidence="13 18" id="KW-0786">Thiamine pyrophosphate</keyword>
<feature type="binding site" evidence="18">
    <location>
        <position position="155"/>
    </location>
    <ligand>
        <name>thiamine diphosphate</name>
        <dbReference type="ChEBI" id="CHEBI:58937"/>
    </ligand>
</feature>
<proteinExistence type="inferred from homology"/>
<feature type="active site" description="Proton donor" evidence="16">
    <location>
        <position position="393"/>
    </location>
</feature>
<comment type="function">
    <text evidence="4 21">Catalyzes the transfer of a two-carbon ketol group from a ketose donor to an aldose acceptor, via a covalent intermediate with the cofactor thiamine pyrophosphate.</text>
</comment>
<comment type="cofactor">
    <cofactor evidence="18">
        <name>thiamine diphosphate</name>
        <dbReference type="ChEBI" id="CHEBI:58937"/>
    </cofactor>
    <text evidence="18">Binds 1 thiamine pyrophosphate per subunit. During the reaction, the substrate forms a covalent intermediate with the cofactor.</text>
</comment>
<dbReference type="InterPro" id="IPR005474">
    <property type="entry name" value="Transketolase_N"/>
</dbReference>
<feature type="site" description="Important for catalytic activity" evidence="20">
    <location>
        <position position="29"/>
    </location>
</feature>
<dbReference type="Gene3D" id="3.40.50.920">
    <property type="match status" value="1"/>
</dbReference>
<comment type="cofactor">
    <cofactor evidence="3">
        <name>Co(2+)</name>
        <dbReference type="ChEBI" id="CHEBI:48828"/>
    </cofactor>
</comment>
<comment type="catalytic activity">
    <reaction evidence="14 21">
        <text>D-sedoheptulose 7-phosphate + D-glyceraldehyde 3-phosphate = aldehydo-D-ribose 5-phosphate + D-xylulose 5-phosphate</text>
        <dbReference type="Rhea" id="RHEA:10508"/>
        <dbReference type="ChEBI" id="CHEBI:57483"/>
        <dbReference type="ChEBI" id="CHEBI:57737"/>
        <dbReference type="ChEBI" id="CHEBI:58273"/>
        <dbReference type="ChEBI" id="CHEBI:59776"/>
        <dbReference type="EC" id="2.2.1.1"/>
    </reaction>
</comment>
<keyword evidence="24" id="KW-1185">Reference proteome</keyword>
<evidence type="ECO:0000256" key="11">
    <source>
        <dbReference type="ARBA" id="ARBA00022837"/>
    </source>
</evidence>
<dbReference type="InterPro" id="IPR033247">
    <property type="entry name" value="Transketolase_fam"/>
</dbReference>
<evidence type="ECO:0000313" key="23">
    <source>
        <dbReference type="EMBL" id="ANV97533.1"/>
    </source>
</evidence>
<dbReference type="RefSeq" id="WP_066338682.1">
    <property type="nucleotide sequence ID" value="NZ_CP016503.1"/>
</dbReference>
<evidence type="ECO:0000256" key="18">
    <source>
        <dbReference type="PIRSR" id="PIRSR605478-3"/>
    </source>
</evidence>
<accession>A0A1B1U447</accession>
<feature type="binding site" evidence="18">
    <location>
        <position position="68"/>
    </location>
    <ligand>
        <name>thiamine diphosphate</name>
        <dbReference type="ChEBI" id="CHEBI:58937"/>
    </ligand>
</feature>
<organism evidence="23 24">
    <name type="scientific">Helicobacter enhydrae</name>
    <dbReference type="NCBI Taxonomy" id="222136"/>
    <lineage>
        <taxon>Bacteria</taxon>
        <taxon>Pseudomonadati</taxon>
        <taxon>Campylobacterota</taxon>
        <taxon>Epsilonproteobacteria</taxon>
        <taxon>Campylobacterales</taxon>
        <taxon>Helicobacteraceae</taxon>
        <taxon>Helicobacter</taxon>
    </lineage>
</organism>
<evidence type="ECO:0000256" key="13">
    <source>
        <dbReference type="ARBA" id="ARBA00023052"/>
    </source>
</evidence>
<dbReference type="KEGG" id="het:BBW65_01340"/>
<feature type="binding site" evidence="19">
    <location>
        <position position="186"/>
    </location>
    <ligand>
        <name>Mg(2+)</name>
        <dbReference type="ChEBI" id="CHEBI:18420"/>
    </ligand>
</feature>
<comment type="cofactor">
    <cofactor evidence="2">
        <name>Mn(2+)</name>
        <dbReference type="ChEBI" id="CHEBI:29035"/>
    </cofactor>
</comment>
<keyword evidence="11 21" id="KW-0106">Calcium</keyword>
<evidence type="ECO:0000256" key="6">
    <source>
        <dbReference type="ARBA" id="ARBA00011738"/>
    </source>
</evidence>
<feature type="site" description="Important for catalytic activity" evidence="20">
    <location>
        <position position="258"/>
    </location>
</feature>
<evidence type="ECO:0000256" key="12">
    <source>
        <dbReference type="ARBA" id="ARBA00022842"/>
    </source>
</evidence>
<gene>
    <name evidence="23" type="ORF">BBW65_01340</name>
</gene>
<evidence type="ECO:0000256" key="9">
    <source>
        <dbReference type="ARBA" id="ARBA00022679"/>
    </source>
</evidence>
<evidence type="ECO:0000259" key="22">
    <source>
        <dbReference type="SMART" id="SM00861"/>
    </source>
</evidence>
<dbReference type="GO" id="GO:0006098">
    <property type="term" value="P:pentose-phosphate shunt"/>
    <property type="evidence" value="ECO:0007669"/>
    <property type="project" value="TreeGrafter"/>
</dbReference>
<dbReference type="FunFam" id="3.40.50.970:FF:000081">
    <property type="entry name" value="Transketolase"/>
    <property type="match status" value="1"/>
</dbReference>
<evidence type="ECO:0000256" key="3">
    <source>
        <dbReference type="ARBA" id="ARBA00001941"/>
    </source>
</evidence>
<feature type="binding site" evidence="17">
    <location>
        <position position="451"/>
    </location>
    <ligand>
        <name>substrate</name>
    </ligand>
</feature>
<evidence type="ECO:0000256" key="14">
    <source>
        <dbReference type="ARBA" id="ARBA00049473"/>
    </source>
</evidence>
<dbReference type="InterPro" id="IPR020826">
    <property type="entry name" value="Transketolase_BS"/>
</dbReference>
<feature type="binding site" evidence="17">
    <location>
        <position position="29"/>
    </location>
    <ligand>
        <name>substrate</name>
    </ligand>
</feature>
<dbReference type="Pfam" id="PF02779">
    <property type="entry name" value="Transket_pyr"/>
    <property type="match status" value="1"/>
</dbReference>
<feature type="binding site" evidence="18">
    <location>
        <begin position="116"/>
        <end position="118"/>
    </location>
    <ligand>
        <name>thiamine diphosphate</name>
        <dbReference type="ChEBI" id="CHEBI:58937"/>
    </ligand>
</feature>
<dbReference type="FunFam" id="3.40.50.970:FF:000045">
    <property type="entry name" value="Transketolase"/>
    <property type="match status" value="1"/>
</dbReference>
<feature type="domain" description="Transketolase-like pyrimidine-binding" evidence="22">
    <location>
        <begin position="340"/>
        <end position="506"/>
    </location>
</feature>
<dbReference type="Gene3D" id="3.40.50.970">
    <property type="match status" value="2"/>
</dbReference>
<evidence type="ECO:0000256" key="21">
    <source>
        <dbReference type="RuleBase" id="RU004996"/>
    </source>
</evidence>
<evidence type="ECO:0000256" key="15">
    <source>
        <dbReference type="NCBIfam" id="TIGR00232"/>
    </source>
</evidence>
<dbReference type="EMBL" id="CP016503">
    <property type="protein sequence ID" value="ANV97533.1"/>
    <property type="molecule type" value="Genomic_DNA"/>
</dbReference>
<dbReference type="InterPro" id="IPR049557">
    <property type="entry name" value="Transketolase_CS"/>
</dbReference>
<dbReference type="SUPFAM" id="SSF52922">
    <property type="entry name" value="TK C-terminal domain-like"/>
    <property type="match status" value="1"/>
</dbReference>